<evidence type="ECO:0000256" key="12">
    <source>
        <dbReference type="RuleBase" id="RU003514"/>
    </source>
</evidence>
<dbReference type="EMBL" id="OD001874">
    <property type="protein sequence ID" value="CAD7403463.1"/>
    <property type="molecule type" value="Genomic_DNA"/>
</dbReference>
<keyword evidence="7" id="KW-0548">Nucleotidyltransferase</keyword>
<evidence type="ECO:0000256" key="4">
    <source>
        <dbReference type="ARBA" id="ARBA00022478"/>
    </source>
</evidence>
<sequence length="592" mass="68257">MPLSQDAAQGSTWRKRVRSAITCLSPHPHSYPHDDAVHRQRLIQGVRGLKVGGGCDSAVFSSMEGKCRCPEMEIESTRFPRHLTCVQRQRVTTNYFLHREFSLTLAEDVYIRYRSFANQDELEAEIQKRNPHKIDIGAVYSSRPKDHLTTNKFIPLEKELVFDIDMTDYDDVRTCCSGADVCTKCWRFMSIACKVLDASLREDFGFEHLLWVFSGRRGVHCWVCDEAARKLDVSARSAVAEYLQIVTGGVNQAKKVNLPGDKLHHSVKRAKNFIEQQFLNIVEEQDILGSPESIVKVLALIPDSELKQDLEKEIQRHTSSRDRWNALVAHVRMLQDRGQLKRRRHFLLEEIMLQFTYPRLDINVTKGLNHLLKSPFCVHPKTGKVCIPFNPRSADKFNPSSVSTISQLVDEVSAFDAKIEEQILDAGASTKRVKDYKKTKMNKGIMVFEEFLKKLENTWKGKKIELSGSCVSHYCLMSSDRMKPRSRNWAVTIIFLQKAEITSLSNGNNIIKWNSKQQWNLSRQSKQFHQEHVFFTLLNRPPAKSNRSDLIIDVNSHCYKINYIIYLISTNDVKIPYTNYLYMLKEMFVFVG</sequence>
<comment type="cofactor">
    <cofactor evidence="2">
        <name>Mg(2+)</name>
        <dbReference type="ChEBI" id="CHEBI:18420"/>
    </cofactor>
</comment>
<proteinExistence type="inferred from homology"/>
<dbReference type="EC" id="2.7.7.-" evidence="12"/>
<organism evidence="13">
    <name type="scientific">Timema poppense</name>
    <name type="common">Walking stick</name>
    <dbReference type="NCBI Taxonomy" id="170557"/>
    <lineage>
        <taxon>Eukaryota</taxon>
        <taxon>Metazoa</taxon>
        <taxon>Ecdysozoa</taxon>
        <taxon>Arthropoda</taxon>
        <taxon>Hexapoda</taxon>
        <taxon>Insecta</taxon>
        <taxon>Pterygota</taxon>
        <taxon>Neoptera</taxon>
        <taxon>Polyneoptera</taxon>
        <taxon>Phasmatodea</taxon>
        <taxon>Timematodea</taxon>
        <taxon>Timematoidea</taxon>
        <taxon>Timematidae</taxon>
        <taxon>Timema</taxon>
    </lineage>
</organism>
<evidence type="ECO:0000256" key="3">
    <source>
        <dbReference type="ARBA" id="ARBA00009762"/>
    </source>
</evidence>
<gene>
    <name evidence="13" type="ORF">TPSB3V08_LOCUS4063</name>
</gene>
<dbReference type="PANTHER" id="PTHR10536">
    <property type="entry name" value="DNA PRIMASE SMALL SUBUNIT"/>
    <property type="match status" value="1"/>
</dbReference>
<dbReference type="Gene3D" id="3.90.920.10">
    <property type="entry name" value="DNA primase, PRIM domain"/>
    <property type="match status" value="1"/>
</dbReference>
<evidence type="ECO:0000256" key="2">
    <source>
        <dbReference type="ARBA" id="ARBA00001946"/>
    </source>
</evidence>
<dbReference type="InterPro" id="IPR002755">
    <property type="entry name" value="DNA_primase_S"/>
</dbReference>
<dbReference type="GO" id="GO:0046872">
    <property type="term" value="F:metal ion binding"/>
    <property type="evidence" value="ECO:0007669"/>
    <property type="project" value="UniProtKB-KW"/>
</dbReference>
<keyword evidence="10" id="KW-0862">Zinc</keyword>
<comment type="cofactor">
    <cofactor evidence="1">
        <name>Mn(2+)</name>
        <dbReference type="ChEBI" id="CHEBI:29035"/>
    </cofactor>
</comment>
<evidence type="ECO:0000256" key="6">
    <source>
        <dbReference type="ARBA" id="ARBA00022679"/>
    </source>
</evidence>
<dbReference type="AlphaFoldDB" id="A0A7R9CWP5"/>
<protein>
    <recommendedName>
        <fullName evidence="12">DNA primase</fullName>
        <ecNumber evidence="12">2.7.7.-</ecNumber>
    </recommendedName>
</protein>
<accession>A0A7R9CWP5</accession>
<keyword evidence="8 12" id="KW-0235">DNA replication</keyword>
<dbReference type="GO" id="GO:0006269">
    <property type="term" value="P:DNA replication, synthesis of primer"/>
    <property type="evidence" value="ECO:0007669"/>
    <property type="project" value="UniProtKB-KW"/>
</dbReference>
<evidence type="ECO:0000256" key="1">
    <source>
        <dbReference type="ARBA" id="ARBA00001936"/>
    </source>
</evidence>
<dbReference type="NCBIfam" id="TIGR00335">
    <property type="entry name" value="primase_sml"/>
    <property type="match status" value="1"/>
</dbReference>
<dbReference type="CDD" id="cd04860">
    <property type="entry name" value="AE_Prim_S"/>
    <property type="match status" value="1"/>
</dbReference>
<dbReference type="SUPFAM" id="SSF56747">
    <property type="entry name" value="Prim-pol domain"/>
    <property type="match status" value="1"/>
</dbReference>
<dbReference type="GO" id="GO:0005658">
    <property type="term" value="C:alpha DNA polymerase:primase complex"/>
    <property type="evidence" value="ECO:0007669"/>
    <property type="project" value="UniProtKB-ARBA"/>
</dbReference>
<evidence type="ECO:0000256" key="11">
    <source>
        <dbReference type="ARBA" id="ARBA00023163"/>
    </source>
</evidence>
<reference evidence="13" key="1">
    <citation type="submission" date="2020-11" db="EMBL/GenBank/DDBJ databases">
        <authorList>
            <person name="Tran Van P."/>
        </authorList>
    </citation>
    <scope>NUCLEOTIDE SEQUENCE</scope>
</reference>
<keyword evidence="6 12" id="KW-0808">Transferase</keyword>
<evidence type="ECO:0000256" key="10">
    <source>
        <dbReference type="ARBA" id="ARBA00022833"/>
    </source>
</evidence>
<keyword evidence="4 12" id="KW-0240">DNA-directed RNA polymerase</keyword>
<evidence type="ECO:0000256" key="8">
    <source>
        <dbReference type="ARBA" id="ARBA00022705"/>
    </source>
</evidence>
<evidence type="ECO:0000256" key="7">
    <source>
        <dbReference type="ARBA" id="ARBA00022695"/>
    </source>
</evidence>
<dbReference type="Pfam" id="PF01896">
    <property type="entry name" value="DNA_primase_S"/>
    <property type="match status" value="1"/>
</dbReference>
<evidence type="ECO:0000313" key="13">
    <source>
        <dbReference type="EMBL" id="CAD7403463.1"/>
    </source>
</evidence>
<keyword evidence="5 12" id="KW-0639">Primosome</keyword>
<evidence type="ECO:0000256" key="5">
    <source>
        <dbReference type="ARBA" id="ARBA00022515"/>
    </source>
</evidence>
<dbReference type="FunFam" id="3.90.920.10:FF:000001">
    <property type="entry name" value="DNA primase"/>
    <property type="match status" value="1"/>
</dbReference>
<comment type="similarity">
    <text evidence="3 12">Belongs to the eukaryotic-type primase small subunit family.</text>
</comment>
<keyword evidence="11" id="KW-0804">Transcription</keyword>
<keyword evidence="9" id="KW-0479">Metal-binding</keyword>
<dbReference type="GO" id="GO:0006270">
    <property type="term" value="P:DNA replication initiation"/>
    <property type="evidence" value="ECO:0007669"/>
    <property type="project" value="UniProtKB-ARBA"/>
</dbReference>
<dbReference type="GO" id="GO:0003899">
    <property type="term" value="F:DNA-directed RNA polymerase activity"/>
    <property type="evidence" value="ECO:0007669"/>
    <property type="project" value="InterPro"/>
</dbReference>
<dbReference type="InterPro" id="IPR014052">
    <property type="entry name" value="DNA_primase_ssu_euk/arc"/>
</dbReference>
<evidence type="ECO:0000256" key="9">
    <source>
        <dbReference type="ARBA" id="ARBA00022723"/>
    </source>
</evidence>
<name>A0A7R9CWP5_TIMPO</name>